<comment type="caution">
    <text evidence="3">The sequence shown here is derived from an EMBL/GenBank/DDBJ whole genome shotgun (WGS) entry which is preliminary data.</text>
</comment>
<gene>
    <name evidence="3" type="ORF">GQX73_g8969</name>
</gene>
<dbReference type="AlphaFoldDB" id="A0A7C8MM34"/>
<keyword evidence="4" id="KW-1185">Reference proteome</keyword>
<evidence type="ECO:0000313" key="3">
    <source>
        <dbReference type="EMBL" id="KAF2964611.1"/>
    </source>
</evidence>
<feature type="region of interest" description="Disordered" evidence="1">
    <location>
        <begin position="613"/>
        <end position="664"/>
    </location>
</feature>
<feature type="transmembrane region" description="Helical" evidence="2">
    <location>
        <begin position="125"/>
        <end position="152"/>
    </location>
</feature>
<feature type="transmembrane region" description="Helical" evidence="2">
    <location>
        <begin position="12"/>
        <end position="32"/>
    </location>
</feature>
<evidence type="ECO:0000256" key="1">
    <source>
        <dbReference type="SAM" id="MobiDB-lite"/>
    </source>
</evidence>
<organism evidence="3 4">
    <name type="scientific">Xylaria multiplex</name>
    <dbReference type="NCBI Taxonomy" id="323545"/>
    <lineage>
        <taxon>Eukaryota</taxon>
        <taxon>Fungi</taxon>
        <taxon>Dikarya</taxon>
        <taxon>Ascomycota</taxon>
        <taxon>Pezizomycotina</taxon>
        <taxon>Sordariomycetes</taxon>
        <taxon>Xylariomycetidae</taxon>
        <taxon>Xylariales</taxon>
        <taxon>Xylariaceae</taxon>
        <taxon>Xylaria</taxon>
    </lineage>
</organism>
<keyword evidence="2" id="KW-1133">Transmembrane helix</keyword>
<sequence length="682" mass="75102">MAKLFKVLQQTPTFILAGLIAGVLVSVGHHLYYASIDGTSPEGDRILAGYKISNQTFTSTVGTAFAFVVRAFVLFAVSGAYVQMFWHAATNTRRVNTLEEIDALFSIFSNIFAFRQGSIWLKYPMLLFIALVGWLLPIAFTISPASLSVIVVPVTTLEVKTVPNVDFANLRYVDYMPRGFGYSYKDNILNETFTTYEYIGPSTIVQKVANLVAEGGSILPITPPAANSSWQLDFHGPSLSCYPLDWETRLEIECNIAIWLSGWIYAQATGTFSPAQLIGYFVWSYDEEYEINPFANVDDWAFSAGSVESSFLVAVAPNQTVYGETCDKMNLTAQSQPLGPGNMTFLRCDLHNSSYLVNFNYESGRQSVATQVESTERVATFKSNHRPILNPETILYDINATSLRVLSYTAIADSFYQIIKGSSINYGTNSLGRLASTVLFDTPELSFLQTSNRYPIPSTLQGDISNTSRGQSLCSPHKVERIKPLQNALEEMFQNITVSLLSSELLQPNMTSEFAPPMPIVTTTTYEPIYRYSPRQLWIAYGVAIAVSAVASLLGFLAIFLNDASYGNDFSSVYRTAHGSGLDVTIQPKDMKATAPLPRYLAKAALCITNPSSRATNHMSEDEQTTTLITTAQGPREALINQTTGASDRGDNEPRDLDRSNTGSYVSLTQFVDVDIQGHSPA</sequence>
<name>A0A7C8MM34_9PEZI</name>
<dbReference type="OrthoDB" id="5322539at2759"/>
<feature type="transmembrane region" description="Helical" evidence="2">
    <location>
        <begin position="538"/>
        <end position="561"/>
    </location>
</feature>
<dbReference type="InParanoid" id="A0A7C8MM34"/>
<accession>A0A7C8MM34</accession>
<keyword evidence="2" id="KW-0472">Membrane</keyword>
<feature type="transmembrane region" description="Helical" evidence="2">
    <location>
        <begin position="64"/>
        <end position="86"/>
    </location>
</feature>
<protein>
    <submittedName>
        <fullName evidence="3">Uncharacterized protein</fullName>
    </submittedName>
</protein>
<proteinExistence type="predicted"/>
<dbReference type="PANTHER" id="PTHR35041:SF6">
    <property type="entry name" value="FORMYLMETHIONINE DEFORMYLASE-LIKE PROTEIN-RELATED"/>
    <property type="match status" value="1"/>
</dbReference>
<feature type="compositionally biased region" description="Basic and acidic residues" evidence="1">
    <location>
        <begin position="648"/>
        <end position="659"/>
    </location>
</feature>
<reference evidence="3 4" key="1">
    <citation type="submission" date="2019-12" db="EMBL/GenBank/DDBJ databases">
        <title>Draft genome sequence of the ascomycete Xylaria multiplex DSM 110363.</title>
        <authorList>
            <person name="Buettner E."/>
            <person name="Kellner H."/>
        </authorList>
    </citation>
    <scope>NUCLEOTIDE SEQUENCE [LARGE SCALE GENOMIC DNA]</scope>
    <source>
        <strain evidence="3 4">DSM 110363</strain>
    </source>
</reference>
<keyword evidence="2" id="KW-0812">Transmembrane</keyword>
<dbReference type="Proteomes" id="UP000481858">
    <property type="component" value="Unassembled WGS sequence"/>
</dbReference>
<evidence type="ECO:0000256" key="2">
    <source>
        <dbReference type="SAM" id="Phobius"/>
    </source>
</evidence>
<dbReference type="PANTHER" id="PTHR35041">
    <property type="entry name" value="MEDIATOR OF RNA POLYMERASE II TRANSCRIPTION SUBUNIT 1"/>
    <property type="match status" value="1"/>
</dbReference>
<evidence type="ECO:0000313" key="4">
    <source>
        <dbReference type="Proteomes" id="UP000481858"/>
    </source>
</evidence>
<dbReference type="EMBL" id="WUBL01000144">
    <property type="protein sequence ID" value="KAF2964611.1"/>
    <property type="molecule type" value="Genomic_DNA"/>
</dbReference>